<dbReference type="GO" id="GO:0005737">
    <property type="term" value="C:cytoplasm"/>
    <property type="evidence" value="ECO:0007669"/>
    <property type="project" value="UniProtKB-SubCell"/>
</dbReference>
<dbReference type="PANTHER" id="PTHR10949:SF0">
    <property type="entry name" value="LIPOYL SYNTHASE, MITOCHONDRIAL"/>
    <property type="match status" value="1"/>
</dbReference>
<dbReference type="NCBIfam" id="TIGR00510">
    <property type="entry name" value="lipA"/>
    <property type="match status" value="1"/>
</dbReference>
<dbReference type="GO" id="GO:0046872">
    <property type="term" value="F:metal ion binding"/>
    <property type="evidence" value="ECO:0007669"/>
    <property type="project" value="UniProtKB-KW"/>
</dbReference>
<dbReference type="InterPro" id="IPR013785">
    <property type="entry name" value="Aldolase_TIM"/>
</dbReference>
<keyword evidence="12" id="KW-1185">Reference proteome</keyword>
<dbReference type="PROSITE" id="PS51918">
    <property type="entry name" value="RADICAL_SAM"/>
    <property type="match status" value="1"/>
</dbReference>
<keyword evidence="4 9" id="KW-0949">S-adenosyl-L-methionine</keyword>
<comment type="function">
    <text evidence="9">Catalyzes the radical-mediated insertion of two sulfur atoms into the C-6 and C-8 positions of the octanoyl moiety bound to the lipoyl domains of lipoate-dependent enzymes, thereby converting the octanoylated domains into lipoylated derivatives.</text>
</comment>
<evidence type="ECO:0000313" key="11">
    <source>
        <dbReference type="EMBL" id="SFI76309.1"/>
    </source>
</evidence>
<keyword evidence="7 9" id="KW-0411">Iron-sulfur</keyword>
<feature type="binding site" evidence="9">
    <location>
        <position position="280"/>
    </location>
    <ligand>
        <name>[4Fe-4S] cluster</name>
        <dbReference type="ChEBI" id="CHEBI:49883"/>
        <label>1</label>
    </ligand>
</feature>
<reference evidence="12" key="1">
    <citation type="submission" date="2016-10" db="EMBL/GenBank/DDBJ databases">
        <authorList>
            <person name="Varghese N."/>
            <person name="Submissions S."/>
        </authorList>
    </citation>
    <scope>NUCLEOTIDE SEQUENCE [LARGE SCALE GENOMIC DNA]</scope>
    <source>
        <strain evidence="12">DSM 22251</strain>
    </source>
</reference>
<dbReference type="UniPathway" id="UPA00538">
    <property type="reaction ID" value="UER00593"/>
</dbReference>
<keyword evidence="3 9" id="KW-0808">Transferase</keyword>
<evidence type="ECO:0000256" key="8">
    <source>
        <dbReference type="ARBA" id="ARBA00047326"/>
    </source>
</evidence>
<dbReference type="PIRSF" id="PIRSF005963">
    <property type="entry name" value="Lipoyl_synth"/>
    <property type="match status" value="1"/>
</dbReference>
<dbReference type="SMART" id="SM00729">
    <property type="entry name" value="Elp3"/>
    <property type="match status" value="1"/>
</dbReference>
<evidence type="ECO:0000256" key="7">
    <source>
        <dbReference type="ARBA" id="ARBA00023014"/>
    </source>
</evidence>
<keyword evidence="5 9" id="KW-0479">Metal-binding</keyword>
<dbReference type="RefSeq" id="WP_177179777.1">
    <property type="nucleotide sequence ID" value="NZ_FORQ01000001.1"/>
</dbReference>
<dbReference type="NCBIfam" id="NF009544">
    <property type="entry name" value="PRK12928.1"/>
    <property type="match status" value="1"/>
</dbReference>
<feature type="domain" description="Radical SAM core" evidence="10">
    <location>
        <begin position="54"/>
        <end position="269"/>
    </location>
</feature>
<feature type="binding site" evidence="9">
    <location>
        <position position="42"/>
    </location>
    <ligand>
        <name>[4Fe-4S] cluster</name>
        <dbReference type="ChEBI" id="CHEBI:49883"/>
        <label>1</label>
    </ligand>
</feature>
<dbReference type="EMBL" id="FORQ01000001">
    <property type="protein sequence ID" value="SFI76309.1"/>
    <property type="molecule type" value="Genomic_DNA"/>
</dbReference>
<evidence type="ECO:0000256" key="4">
    <source>
        <dbReference type="ARBA" id="ARBA00022691"/>
    </source>
</evidence>
<evidence type="ECO:0000256" key="1">
    <source>
        <dbReference type="ARBA" id="ARBA00022485"/>
    </source>
</evidence>
<dbReference type="SUPFAM" id="SSF102114">
    <property type="entry name" value="Radical SAM enzymes"/>
    <property type="match status" value="1"/>
</dbReference>
<dbReference type="NCBIfam" id="NF004019">
    <property type="entry name" value="PRK05481.1"/>
    <property type="match status" value="1"/>
</dbReference>
<dbReference type="SFLD" id="SFLDG01058">
    <property type="entry name" value="lipoyl_synthase_like"/>
    <property type="match status" value="1"/>
</dbReference>
<proteinExistence type="inferred from homology"/>
<dbReference type="InterPro" id="IPR058240">
    <property type="entry name" value="rSAM_sf"/>
</dbReference>
<evidence type="ECO:0000256" key="3">
    <source>
        <dbReference type="ARBA" id="ARBA00022679"/>
    </source>
</evidence>
<protein>
    <recommendedName>
        <fullName evidence="9">Lipoyl synthase</fullName>
        <ecNumber evidence="9">2.8.1.8</ecNumber>
    </recommendedName>
    <alternativeName>
        <fullName evidence="9">Lip-syn</fullName>
        <shortName evidence="9">LS</shortName>
    </alternativeName>
    <alternativeName>
        <fullName evidence="9">Lipoate synthase</fullName>
    </alternativeName>
    <alternativeName>
        <fullName evidence="9">Lipoic acid synthase</fullName>
    </alternativeName>
    <alternativeName>
        <fullName evidence="9">Sulfur insertion protein LipA</fullName>
    </alternativeName>
</protein>
<dbReference type="GO" id="GO:0016992">
    <property type="term" value="F:lipoate synthase activity"/>
    <property type="evidence" value="ECO:0007669"/>
    <property type="project" value="UniProtKB-UniRule"/>
</dbReference>
<dbReference type="AlphaFoldDB" id="A0A1I3KUW2"/>
<dbReference type="Gene3D" id="3.20.20.70">
    <property type="entry name" value="Aldolase class I"/>
    <property type="match status" value="1"/>
</dbReference>
<comment type="pathway">
    <text evidence="9">Protein modification; protein lipoylation via endogenous pathway; protein N(6)-(lipoyl)lysine from octanoyl-[acyl-carrier-protein]: step 2/2.</text>
</comment>
<feature type="binding site" evidence="9">
    <location>
        <position position="68"/>
    </location>
    <ligand>
        <name>[4Fe-4S] cluster</name>
        <dbReference type="ChEBI" id="CHEBI:49883"/>
        <label>2</label>
        <note>4Fe-4S-S-AdoMet</note>
    </ligand>
</feature>
<dbReference type="GO" id="GO:0051539">
    <property type="term" value="F:4 iron, 4 sulfur cluster binding"/>
    <property type="evidence" value="ECO:0007669"/>
    <property type="project" value="UniProtKB-UniRule"/>
</dbReference>
<sequence length="288" mass="32798">MIENLTDTTTQKPKWIRVKLPTGKNYRELRTLVDKYKLNTICQSGSCPNMGECWGEGTATFMILGNICTRSCGFCGVKTGKPLDVNWEEPEKVARSIKLMKIKHAVLTSVDRDDLKDMGSILWAETVNAVRRISPGTTMETLIPDFQGITKHIDRLLEVRPEVISHNMETVKRLTREVRIQAKYERSLEVLSYLKSAGQNRTKTGLMLGLGEENSEVFQTIEDIRKANVDVITIGQYLQPTKKHLPVKKFVTPEKFQQYGDFARSLGFRHVESSPLVRSSYKAEKHIH</sequence>
<organism evidence="11 12">
    <name type="scientific">Kaistella treverensis</name>
    <dbReference type="NCBI Taxonomy" id="631455"/>
    <lineage>
        <taxon>Bacteria</taxon>
        <taxon>Pseudomonadati</taxon>
        <taxon>Bacteroidota</taxon>
        <taxon>Flavobacteriia</taxon>
        <taxon>Flavobacteriales</taxon>
        <taxon>Weeksellaceae</taxon>
        <taxon>Chryseobacterium group</taxon>
        <taxon>Kaistella</taxon>
    </lineage>
</organism>
<feature type="binding site" evidence="9">
    <location>
        <position position="53"/>
    </location>
    <ligand>
        <name>[4Fe-4S] cluster</name>
        <dbReference type="ChEBI" id="CHEBI:49883"/>
        <label>1</label>
    </ligand>
</feature>
<dbReference type="SFLD" id="SFLDF00271">
    <property type="entry name" value="lipoyl_synthase"/>
    <property type="match status" value="1"/>
</dbReference>
<dbReference type="InterPro" id="IPR006638">
    <property type="entry name" value="Elp3/MiaA/NifB-like_rSAM"/>
</dbReference>
<accession>A0A1I3KUW2</accession>
<evidence type="ECO:0000256" key="5">
    <source>
        <dbReference type="ARBA" id="ARBA00022723"/>
    </source>
</evidence>
<evidence type="ECO:0000256" key="9">
    <source>
        <dbReference type="HAMAP-Rule" id="MF_00206"/>
    </source>
</evidence>
<dbReference type="FunFam" id="3.20.20.70:FF:000040">
    <property type="entry name" value="Lipoyl synthase"/>
    <property type="match status" value="1"/>
</dbReference>
<comment type="similarity">
    <text evidence="9">Belongs to the radical SAM superfamily. Lipoyl synthase family.</text>
</comment>
<dbReference type="GO" id="GO:0009249">
    <property type="term" value="P:protein lipoylation"/>
    <property type="evidence" value="ECO:0007669"/>
    <property type="project" value="UniProtKB-UniRule"/>
</dbReference>
<dbReference type="SFLD" id="SFLDS00029">
    <property type="entry name" value="Radical_SAM"/>
    <property type="match status" value="1"/>
</dbReference>
<keyword evidence="1 9" id="KW-0004">4Fe-4S</keyword>
<dbReference type="HAMAP" id="MF_00206">
    <property type="entry name" value="Lipoyl_synth"/>
    <property type="match status" value="1"/>
</dbReference>
<dbReference type="InterPro" id="IPR007197">
    <property type="entry name" value="rSAM"/>
</dbReference>
<evidence type="ECO:0000256" key="6">
    <source>
        <dbReference type="ARBA" id="ARBA00023004"/>
    </source>
</evidence>
<feature type="binding site" evidence="9">
    <location>
        <position position="75"/>
    </location>
    <ligand>
        <name>[4Fe-4S] cluster</name>
        <dbReference type="ChEBI" id="CHEBI:49883"/>
        <label>2</label>
        <note>4Fe-4S-S-AdoMet</note>
    </ligand>
</feature>
<name>A0A1I3KUW2_9FLAO</name>
<comment type="cofactor">
    <cofactor evidence="9">
        <name>[4Fe-4S] cluster</name>
        <dbReference type="ChEBI" id="CHEBI:49883"/>
    </cofactor>
    <text evidence="9">Binds 2 [4Fe-4S] clusters per subunit. One cluster is coordinated with 3 cysteines and an exchangeable S-adenosyl-L-methionine.</text>
</comment>
<dbReference type="EC" id="2.8.1.8" evidence="9"/>
<comment type="catalytic activity">
    <reaction evidence="8 9">
        <text>[[Fe-S] cluster scaffold protein carrying a second [4Fe-4S](2+) cluster] + N(6)-octanoyl-L-lysyl-[protein] + 2 oxidized [2Fe-2S]-[ferredoxin] + 2 S-adenosyl-L-methionine + 4 H(+) = [[Fe-S] cluster scaffold protein] + N(6)-[(R)-dihydrolipoyl]-L-lysyl-[protein] + 4 Fe(3+) + 2 hydrogen sulfide + 2 5'-deoxyadenosine + 2 L-methionine + 2 reduced [2Fe-2S]-[ferredoxin]</text>
        <dbReference type="Rhea" id="RHEA:16585"/>
        <dbReference type="Rhea" id="RHEA-COMP:9928"/>
        <dbReference type="Rhea" id="RHEA-COMP:10000"/>
        <dbReference type="Rhea" id="RHEA-COMP:10001"/>
        <dbReference type="Rhea" id="RHEA-COMP:10475"/>
        <dbReference type="Rhea" id="RHEA-COMP:14568"/>
        <dbReference type="Rhea" id="RHEA-COMP:14569"/>
        <dbReference type="ChEBI" id="CHEBI:15378"/>
        <dbReference type="ChEBI" id="CHEBI:17319"/>
        <dbReference type="ChEBI" id="CHEBI:29034"/>
        <dbReference type="ChEBI" id="CHEBI:29919"/>
        <dbReference type="ChEBI" id="CHEBI:33722"/>
        <dbReference type="ChEBI" id="CHEBI:33737"/>
        <dbReference type="ChEBI" id="CHEBI:33738"/>
        <dbReference type="ChEBI" id="CHEBI:57844"/>
        <dbReference type="ChEBI" id="CHEBI:59789"/>
        <dbReference type="ChEBI" id="CHEBI:78809"/>
        <dbReference type="ChEBI" id="CHEBI:83100"/>
        <dbReference type="EC" id="2.8.1.8"/>
    </reaction>
</comment>
<comment type="subcellular location">
    <subcellularLocation>
        <location evidence="9">Cytoplasm</location>
    </subcellularLocation>
</comment>
<dbReference type="Pfam" id="PF04055">
    <property type="entry name" value="Radical_SAM"/>
    <property type="match status" value="1"/>
</dbReference>
<dbReference type="InterPro" id="IPR003698">
    <property type="entry name" value="Lipoyl_synth"/>
</dbReference>
<evidence type="ECO:0000256" key="2">
    <source>
        <dbReference type="ARBA" id="ARBA00022490"/>
    </source>
</evidence>
<feature type="binding site" evidence="9">
    <location>
        <position position="47"/>
    </location>
    <ligand>
        <name>[4Fe-4S] cluster</name>
        <dbReference type="ChEBI" id="CHEBI:49883"/>
        <label>1</label>
    </ligand>
</feature>
<dbReference type="Proteomes" id="UP000242560">
    <property type="component" value="Unassembled WGS sequence"/>
</dbReference>
<dbReference type="CDD" id="cd01335">
    <property type="entry name" value="Radical_SAM"/>
    <property type="match status" value="1"/>
</dbReference>
<evidence type="ECO:0000313" key="12">
    <source>
        <dbReference type="Proteomes" id="UP000242560"/>
    </source>
</evidence>
<dbReference type="PANTHER" id="PTHR10949">
    <property type="entry name" value="LIPOYL SYNTHASE"/>
    <property type="match status" value="1"/>
</dbReference>
<feature type="binding site" evidence="9">
    <location>
        <position position="72"/>
    </location>
    <ligand>
        <name>[4Fe-4S] cluster</name>
        <dbReference type="ChEBI" id="CHEBI:49883"/>
        <label>2</label>
        <note>4Fe-4S-S-AdoMet</note>
    </ligand>
</feature>
<keyword evidence="6 9" id="KW-0408">Iron</keyword>
<evidence type="ECO:0000259" key="10">
    <source>
        <dbReference type="PROSITE" id="PS51918"/>
    </source>
</evidence>
<keyword evidence="2 9" id="KW-0963">Cytoplasm</keyword>
<gene>
    <name evidence="9" type="primary">lipA</name>
    <name evidence="11" type="ORF">SAMN05421638_1033</name>
</gene>